<reference evidence="5 6" key="1">
    <citation type="journal article" date="2015" name="Int. J. Syst. Evol. Microbiol.">
        <title>Thermococcus eurythermalis sp. nov., a conditional piezophilic hyperthermophilic archaeon with a wide temperature range isolated from an oil-immersed chimney in the Guaymas Basin.</title>
        <authorList>
            <person name="Zhao W."/>
            <person name="Zeng X."/>
            <person name="Xiao X."/>
        </authorList>
    </citation>
    <scope>NUCLEOTIDE SEQUENCE [LARGE SCALE GENOMIC DNA]</scope>
    <source>
        <strain evidence="5 6">A501</strain>
    </source>
</reference>
<gene>
    <name evidence="5" type="ORF">TEU_02645</name>
</gene>
<dbReference type="GeneID" id="25152332"/>
<evidence type="ECO:0000256" key="1">
    <source>
        <dbReference type="ARBA" id="ARBA00022741"/>
    </source>
</evidence>
<dbReference type="Gene3D" id="3.40.50.300">
    <property type="entry name" value="P-loop containing nucleotide triphosphate hydrolases"/>
    <property type="match status" value="1"/>
</dbReference>
<dbReference type="EMBL" id="CP008887">
    <property type="protein sequence ID" value="AIU69328.1"/>
    <property type="molecule type" value="Genomic_DNA"/>
</dbReference>
<dbReference type="InterPro" id="IPR050764">
    <property type="entry name" value="CbbQ/NirQ/NorQ/GpvN"/>
</dbReference>
<dbReference type="InterPro" id="IPR027417">
    <property type="entry name" value="P-loop_NTPase"/>
</dbReference>
<dbReference type="Pfam" id="PF17863">
    <property type="entry name" value="AAA_lid_2"/>
    <property type="match status" value="1"/>
</dbReference>
<dbReference type="InterPro" id="IPR041628">
    <property type="entry name" value="ChlI/MoxR_AAA_lid"/>
</dbReference>
<keyword evidence="1" id="KW-0547">Nucleotide-binding</keyword>
<feature type="domain" description="ChlI/MoxR AAA lid" evidence="4">
    <location>
        <begin position="239"/>
        <end position="306"/>
    </location>
</feature>
<protein>
    <submittedName>
        <fullName evidence="5">Magnesium chelatase</fullName>
    </submittedName>
</protein>
<name>A0A097QS81_9EURY</name>
<dbReference type="GO" id="GO:0005524">
    <property type="term" value="F:ATP binding"/>
    <property type="evidence" value="ECO:0007669"/>
    <property type="project" value="UniProtKB-KW"/>
</dbReference>
<dbReference type="AlphaFoldDB" id="A0A097QS81"/>
<dbReference type="InterPro" id="IPR011703">
    <property type="entry name" value="ATPase_AAA-3"/>
</dbReference>
<evidence type="ECO:0000259" key="3">
    <source>
        <dbReference type="Pfam" id="PF07726"/>
    </source>
</evidence>
<dbReference type="PANTHER" id="PTHR42759:SF5">
    <property type="entry name" value="METHANOL DEHYDROGENASE REGULATOR"/>
    <property type="match status" value="1"/>
</dbReference>
<dbReference type="HOGENOM" id="CLU_034716_2_0_2"/>
<evidence type="ECO:0000259" key="4">
    <source>
        <dbReference type="Pfam" id="PF17863"/>
    </source>
</evidence>
<dbReference type="CDD" id="cd00009">
    <property type="entry name" value="AAA"/>
    <property type="match status" value="1"/>
</dbReference>
<evidence type="ECO:0000313" key="5">
    <source>
        <dbReference type="EMBL" id="AIU69328.1"/>
    </source>
</evidence>
<dbReference type="PANTHER" id="PTHR42759">
    <property type="entry name" value="MOXR FAMILY PROTEIN"/>
    <property type="match status" value="1"/>
</dbReference>
<dbReference type="FunFam" id="3.40.50.300:FF:000640">
    <property type="entry name" value="MoxR family ATPase"/>
    <property type="match status" value="1"/>
</dbReference>
<dbReference type="KEGG" id="teu:TEU_02645"/>
<dbReference type="SUPFAM" id="SSF52540">
    <property type="entry name" value="P-loop containing nucleoside triphosphate hydrolases"/>
    <property type="match status" value="1"/>
</dbReference>
<dbReference type="STRING" id="1505907.TEU_02645"/>
<accession>A0A097QS81</accession>
<dbReference type="Proteomes" id="UP000029980">
    <property type="component" value="Chromosome"/>
</dbReference>
<dbReference type="Pfam" id="PF07726">
    <property type="entry name" value="AAA_3"/>
    <property type="match status" value="1"/>
</dbReference>
<dbReference type="RefSeq" id="WP_050002309.1">
    <property type="nucleotide sequence ID" value="NZ_CP008887.1"/>
</dbReference>
<evidence type="ECO:0000313" key="6">
    <source>
        <dbReference type="Proteomes" id="UP000029980"/>
    </source>
</evidence>
<keyword evidence="6" id="KW-1185">Reference proteome</keyword>
<proteinExistence type="predicted"/>
<evidence type="ECO:0000256" key="2">
    <source>
        <dbReference type="ARBA" id="ARBA00022840"/>
    </source>
</evidence>
<dbReference type="GO" id="GO:0016887">
    <property type="term" value="F:ATP hydrolysis activity"/>
    <property type="evidence" value="ECO:0007669"/>
    <property type="project" value="InterPro"/>
</dbReference>
<dbReference type="Gene3D" id="1.10.8.80">
    <property type="entry name" value="Magnesium chelatase subunit I, C-Terminal domain"/>
    <property type="match status" value="1"/>
</dbReference>
<organism evidence="5 6">
    <name type="scientific">Thermococcus eurythermalis</name>
    <dbReference type="NCBI Taxonomy" id="1505907"/>
    <lineage>
        <taxon>Archaea</taxon>
        <taxon>Methanobacteriati</taxon>
        <taxon>Methanobacteriota</taxon>
        <taxon>Thermococci</taxon>
        <taxon>Thermococcales</taxon>
        <taxon>Thermococcaceae</taxon>
        <taxon>Thermococcus</taxon>
    </lineage>
</organism>
<dbReference type="OrthoDB" id="24581at2157"/>
<dbReference type="PIRSF" id="PIRSF002849">
    <property type="entry name" value="AAA_ATPase_chaperone_MoxR_prd"/>
    <property type="match status" value="1"/>
</dbReference>
<sequence length="317" mass="35900">MKVEEVQLKGNEVLKEVKKAIVGKDEVLKLILTTILADGHILLEDLPGLAKTLMAKSFARALGVEFRRVQFTPDLLPSDILGVSVFNQKTLEFEFRKGPVFTNVLLADEINRAPPKTQSALLEAMQERQVTVEGKTYELPEPFIVIATQNPIEQEGTYPLPEAQLDRFLVRLRVGYPSKEEEIEILRRRVERKKEEVDIQSVTTPREVVEMQKAIEDVYVSDAILEYITNIVTATREDKKEIEVGASPRGSLALLKLSRAYAALNGRDYVIPDDVKAVAVPALSHRLILKRELWYTRVSQESILETILDRVPVPKFE</sequence>
<feature type="domain" description="ATPase AAA-3" evidence="3">
    <location>
        <begin position="40"/>
        <end position="170"/>
    </location>
</feature>
<keyword evidence="2" id="KW-0067">ATP-binding</keyword>